<evidence type="ECO:0000259" key="7">
    <source>
        <dbReference type="Pfam" id="PF04138"/>
    </source>
</evidence>
<proteinExistence type="inferred from homology"/>
<keyword evidence="9" id="KW-1185">Reference proteome</keyword>
<evidence type="ECO:0000256" key="2">
    <source>
        <dbReference type="ARBA" id="ARBA00009399"/>
    </source>
</evidence>
<dbReference type="InterPro" id="IPR051401">
    <property type="entry name" value="GtrA_CellWall_Glycosyl"/>
</dbReference>
<dbReference type="GO" id="GO:0000271">
    <property type="term" value="P:polysaccharide biosynthetic process"/>
    <property type="evidence" value="ECO:0007669"/>
    <property type="project" value="InterPro"/>
</dbReference>
<dbReference type="AlphaFoldDB" id="A0A8J3BAI5"/>
<feature type="transmembrane region" description="Helical" evidence="6">
    <location>
        <begin position="90"/>
        <end position="108"/>
    </location>
</feature>
<evidence type="ECO:0000256" key="1">
    <source>
        <dbReference type="ARBA" id="ARBA00004141"/>
    </source>
</evidence>
<protein>
    <recommendedName>
        <fullName evidence="7">GtrA/DPMS transmembrane domain-containing protein</fullName>
    </recommendedName>
</protein>
<feature type="transmembrane region" description="Helical" evidence="6">
    <location>
        <begin position="120"/>
        <end position="144"/>
    </location>
</feature>
<evidence type="ECO:0000256" key="6">
    <source>
        <dbReference type="SAM" id="Phobius"/>
    </source>
</evidence>
<evidence type="ECO:0000256" key="4">
    <source>
        <dbReference type="ARBA" id="ARBA00022989"/>
    </source>
</evidence>
<dbReference type="EMBL" id="BMQB01000004">
    <property type="protein sequence ID" value="GGJ93153.1"/>
    <property type="molecule type" value="Genomic_DNA"/>
</dbReference>
<dbReference type="Pfam" id="PF04138">
    <property type="entry name" value="GtrA_DPMS_TM"/>
    <property type="match status" value="1"/>
</dbReference>
<reference evidence="8" key="1">
    <citation type="journal article" date="2014" name="Int. J. Syst. Evol. Microbiol.">
        <title>Complete genome sequence of Corynebacterium casei LMG S-19264T (=DSM 44701T), isolated from a smear-ripened cheese.</title>
        <authorList>
            <consortium name="US DOE Joint Genome Institute (JGI-PGF)"/>
            <person name="Walter F."/>
            <person name="Albersmeier A."/>
            <person name="Kalinowski J."/>
            <person name="Ruckert C."/>
        </authorList>
    </citation>
    <scope>NUCLEOTIDE SEQUENCE</scope>
    <source>
        <strain evidence="8">JCM 3090</strain>
    </source>
</reference>
<dbReference type="PANTHER" id="PTHR38459:SF1">
    <property type="entry name" value="PROPHAGE BACTOPRENOL-LINKED GLUCOSE TRANSLOCASE HOMOLOG"/>
    <property type="match status" value="1"/>
</dbReference>
<evidence type="ECO:0000313" key="9">
    <source>
        <dbReference type="Proteomes" id="UP000649739"/>
    </source>
</evidence>
<organism evidence="8 9">
    <name type="scientific">Pilimelia anulata</name>
    <dbReference type="NCBI Taxonomy" id="53371"/>
    <lineage>
        <taxon>Bacteria</taxon>
        <taxon>Bacillati</taxon>
        <taxon>Actinomycetota</taxon>
        <taxon>Actinomycetes</taxon>
        <taxon>Micromonosporales</taxon>
        <taxon>Micromonosporaceae</taxon>
        <taxon>Pilimelia</taxon>
    </lineage>
</organism>
<accession>A0A8J3BAI5</accession>
<evidence type="ECO:0000256" key="3">
    <source>
        <dbReference type="ARBA" id="ARBA00022692"/>
    </source>
</evidence>
<feature type="transmembrane region" description="Helical" evidence="6">
    <location>
        <begin position="156"/>
        <end position="176"/>
    </location>
</feature>
<sequence length="199" mass="21562">MPNRDTADTGARARLGYRWPVPRGEALFADPAPARAGGRRSVVAAVWARVGHLAHELGKFGTVGAVAFTVDTLLFYALNARLEPLVAKTLATVVSATVAFLGNRFWTWRHRARSGLGREYGLYFLLNTVGLAIALAVLAASHYGLGALWPAFRTDLADLVAANVVGTALGTLFRFWSYRRFVFLTAETPQVAHPAADPR</sequence>
<gene>
    <name evidence="8" type="ORF">GCM10010123_23760</name>
</gene>
<name>A0A8J3BAI5_9ACTN</name>
<comment type="caution">
    <text evidence="8">The sequence shown here is derived from an EMBL/GenBank/DDBJ whole genome shotgun (WGS) entry which is preliminary data.</text>
</comment>
<keyword evidence="3 6" id="KW-0812">Transmembrane</keyword>
<keyword evidence="4 6" id="KW-1133">Transmembrane helix</keyword>
<evidence type="ECO:0000313" key="8">
    <source>
        <dbReference type="EMBL" id="GGJ93153.1"/>
    </source>
</evidence>
<keyword evidence="5 6" id="KW-0472">Membrane</keyword>
<dbReference type="InterPro" id="IPR007267">
    <property type="entry name" value="GtrA_DPMS_TM"/>
</dbReference>
<evidence type="ECO:0000256" key="5">
    <source>
        <dbReference type="ARBA" id="ARBA00023136"/>
    </source>
</evidence>
<feature type="domain" description="GtrA/DPMS transmembrane" evidence="7">
    <location>
        <begin position="59"/>
        <end position="183"/>
    </location>
</feature>
<comment type="similarity">
    <text evidence="2">Belongs to the GtrA family.</text>
</comment>
<comment type="subcellular location">
    <subcellularLocation>
        <location evidence="1">Membrane</location>
        <topology evidence="1">Multi-pass membrane protein</topology>
    </subcellularLocation>
</comment>
<dbReference type="Proteomes" id="UP000649739">
    <property type="component" value="Unassembled WGS sequence"/>
</dbReference>
<dbReference type="PANTHER" id="PTHR38459">
    <property type="entry name" value="PROPHAGE BACTOPRENOL-LINKED GLUCOSE TRANSLOCASE HOMOLOG"/>
    <property type="match status" value="1"/>
</dbReference>
<feature type="transmembrane region" description="Helical" evidence="6">
    <location>
        <begin position="57"/>
        <end position="78"/>
    </location>
</feature>
<reference evidence="8" key="2">
    <citation type="submission" date="2020-09" db="EMBL/GenBank/DDBJ databases">
        <authorList>
            <person name="Sun Q."/>
            <person name="Ohkuma M."/>
        </authorList>
    </citation>
    <scope>NUCLEOTIDE SEQUENCE</scope>
    <source>
        <strain evidence="8">JCM 3090</strain>
    </source>
</reference>
<dbReference type="GO" id="GO:0005886">
    <property type="term" value="C:plasma membrane"/>
    <property type="evidence" value="ECO:0007669"/>
    <property type="project" value="TreeGrafter"/>
</dbReference>